<dbReference type="Gene3D" id="3.20.20.220">
    <property type="match status" value="1"/>
</dbReference>
<protein>
    <recommendedName>
        <fullName evidence="4">Methylenetetrahydrofolate reductase</fullName>
    </recommendedName>
</protein>
<dbReference type="Proteomes" id="UP000004367">
    <property type="component" value="Unassembled WGS sequence"/>
</dbReference>
<dbReference type="STRING" id="1089455.MOPEL_067_00420"/>
<evidence type="ECO:0000313" key="3">
    <source>
        <dbReference type="Proteomes" id="UP000004367"/>
    </source>
</evidence>
<evidence type="ECO:0000256" key="1">
    <source>
        <dbReference type="ARBA" id="ARBA00023002"/>
    </source>
</evidence>
<organism evidence="2 3">
    <name type="scientific">Mobilicoccus pelagius NBRC 104925</name>
    <dbReference type="NCBI Taxonomy" id="1089455"/>
    <lineage>
        <taxon>Bacteria</taxon>
        <taxon>Bacillati</taxon>
        <taxon>Actinomycetota</taxon>
        <taxon>Actinomycetes</taxon>
        <taxon>Micrococcales</taxon>
        <taxon>Dermatophilaceae</taxon>
        <taxon>Mobilicoccus</taxon>
    </lineage>
</organism>
<keyword evidence="3" id="KW-1185">Reference proteome</keyword>
<keyword evidence="1" id="KW-0560">Oxidoreductase</keyword>
<evidence type="ECO:0008006" key="4">
    <source>
        <dbReference type="Google" id="ProtNLM"/>
    </source>
</evidence>
<dbReference type="SUPFAM" id="SSF51730">
    <property type="entry name" value="FAD-linked oxidoreductase"/>
    <property type="match status" value="1"/>
</dbReference>
<sequence>MRRRRPARPLPGIRSGRAAYPAGVSDFATALADRDVLLLFGMTPPRITVSEDRAQEVADAMLTRLGGLDIDGLILYDLDDESERTDEERPFPYLETLDPGDFLDQHLGALDAPAVVYRSIAKHDEPSLTAWLDSTPQGQATVFVGAPTSDRPLDISLPDAQALCRARRPDMPLGAVMIPERHGGRGDEHMRLIAKQEAGVSFFVSQVVYDMAGAKNVASDYAYTCRTRGLAPARLVFTLSLCGSRKTLEFLQWLGVDVPQWVRNELVHSDDPLGMSVVHALDTARELRAFCDHLGVPVGFNVESVSTRRTEIDAAVHVARQIDFEMRR</sequence>
<gene>
    <name evidence="2" type="ORF">MOPEL_067_00420</name>
</gene>
<dbReference type="GO" id="GO:0016491">
    <property type="term" value="F:oxidoreductase activity"/>
    <property type="evidence" value="ECO:0007669"/>
    <property type="project" value="UniProtKB-KW"/>
</dbReference>
<proteinExistence type="predicted"/>
<dbReference type="InterPro" id="IPR029041">
    <property type="entry name" value="FAD-linked_oxidoreductase-like"/>
</dbReference>
<evidence type="ECO:0000313" key="2">
    <source>
        <dbReference type="EMBL" id="GAB48193.1"/>
    </source>
</evidence>
<dbReference type="EMBL" id="BAFE01000047">
    <property type="protein sequence ID" value="GAB48193.1"/>
    <property type="molecule type" value="Genomic_DNA"/>
</dbReference>
<reference evidence="2 3" key="1">
    <citation type="submission" date="2012-02" db="EMBL/GenBank/DDBJ databases">
        <title>Whole genome shotgun sequence of Mobilicoccus pelagius NBRC 104925.</title>
        <authorList>
            <person name="Yoshida Y."/>
            <person name="Hosoyama A."/>
            <person name="Tsuchikane K."/>
            <person name="Katsumata H."/>
            <person name="Yamazaki S."/>
            <person name="Fujita N."/>
        </authorList>
    </citation>
    <scope>NUCLEOTIDE SEQUENCE [LARGE SCALE GENOMIC DNA]</scope>
    <source>
        <strain evidence="2 3">NBRC 104925</strain>
    </source>
</reference>
<accession>H5UR35</accession>
<dbReference type="AlphaFoldDB" id="H5UR35"/>
<dbReference type="eggNOG" id="COG0685">
    <property type="taxonomic scope" value="Bacteria"/>
</dbReference>
<name>H5UR35_9MICO</name>
<comment type="caution">
    <text evidence="2">The sequence shown here is derived from an EMBL/GenBank/DDBJ whole genome shotgun (WGS) entry which is preliminary data.</text>
</comment>